<accession>A0ABX4NFG7</accession>
<dbReference type="EMBL" id="NPDS01000010">
    <property type="protein sequence ID" value="PJZ55549.1"/>
    <property type="molecule type" value="Genomic_DNA"/>
</dbReference>
<dbReference type="InterPro" id="IPR052016">
    <property type="entry name" value="Bact_Sigma-Reg"/>
</dbReference>
<feature type="transmembrane region" description="Helical" evidence="2">
    <location>
        <begin position="269"/>
        <end position="289"/>
    </location>
</feature>
<dbReference type="InterPro" id="IPR011623">
    <property type="entry name" value="7TMR_DISM_rcpt_extracell_dom1"/>
</dbReference>
<comment type="caution">
    <text evidence="4">The sequence shown here is derived from an EMBL/GenBank/DDBJ whole genome shotgun (WGS) entry which is preliminary data.</text>
</comment>
<dbReference type="SMART" id="SM00091">
    <property type="entry name" value="PAS"/>
    <property type="match status" value="1"/>
</dbReference>
<keyword evidence="2" id="KW-0472">Membrane</keyword>
<feature type="transmembrane region" description="Helical" evidence="2">
    <location>
        <begin position="383"/>
        <end position="401"/>
    </location>
</feature>
<feature type="transmembrane region" description="Helical" evidence="2">
    <location>
        <begin position="327"/>
        <end position="347"/>
    </location>
</feature>
<feature type="transmembrane region" description="Helical" evidence="2">
    <location>
        <begin position="296"/>
        <end position="315"/>
    </location>
</feature>
<dbReference type="Gene3D" id="3.60.40.10">
    <property type="entry name" value="PPM-type phosphatase domain"/>
    <property type="match status" value="1"/>
</dbReference>
<reference evidence="4 5" key="1">
    <citation type="submission" date="2017-07" db="EMBL/GenBank/DDBJ databases">
        <title>Leptospira spp. isolated from tropical soils.</title>
        <authorList>
            <person name="Thibeaux R."/>
            <person name="Iraola G."/>
            <person name="Ferres I."/>
            <person name="Bierque E."/>
            <person name="Girault D."/>
            <person name="Soupe-Gilbert M.-E."/>
            <person name="Picardeau M."/>
            <person name="Goarant C."/>
        </authorList>
    </citation>
    <scope>NUCLEOTIDE SEQUENCE [LARGE SCALE GENOMIC DNA]</scope>
    <source>
        <strain evidence="4 5">FH4-C-A1</strain>
    </source>
</reference>
<keyword evidence="2" id="KW-0812">Transmembrane</keyword>
<dbReference type="Pfam" id="PF07228">
    <property type="entry name" value="SpoIIE"/>
    <property type="match status" value="1"/>
</dbReference>
<dbReference type="Pfam" id="PF13426">
    <property type="entry name" value="PAS_9"/>
    <property type="match status" value="1"/>
</dbReference>
<dbReference type="InterPro" id="IPR035965">
    <property type="entry name" value="PAS-like_dom_sf"/>
</dbReference>
<evidence type="ECO:0000313" key="4">
    <source>
        <dbReference type="EMBL" id="PJZ55549.1"/>
    </source>
</evidence>
<dbReference type="SMART" id="SM00331">
    <property type="entry name" value="PP2C_SIG"/>
    <property type="match status" value="1"/>
</dbReference>
<dbReference type="Pfam" id="PF07695">
    <property type="entry name" value="7TMR-DISM_7TM"/>
    <property type="match status" value="1"/>
</dbReference>
<dbReference type="InterPro" id="IPR001932">
    <property type="entry name" value="PPM-type_phosphatase-like_dom"/>
</dbReference>
<dbReference type="CDD" id="cd00130">
    <property type="entry name" value="PAS"/>
    <property type="match status" value="1"/>
</dbReference>
<evidence type="ECO:0000256" key="2">
    <source>
        <dbReference type="SAM" id="Phobius"/>
    </source>
</evidence>
<evidence type="ECO:0000313" key="5">
    <source>
        <dbReference type="Proteomes" id="UP000231879"/>
    </source>
</evidence>
<feature type="transmembrane region" description="Helical" evidence="2">
    <location>
        <begin position="232"/>
        <end position="249"/>
    </location>
</feature>
<dbReference type="Proteomes" id="UP000231879">
    <property type="component" value="Unassembled WGS sequence"/>
</dbReference>
<feature type="domain" description="PAS" evidence="3">
    <location>
        <begin position="417"/>
        <end position="487"/>
    </location>
</feature>
<dbReference type="InterPro" id="IPR036457">
    <property type="entry name" value="PPM-type-like_dom_sf"/>
</dbReference>
<dbReference type="InterPro" id="IPR000014">
    <property type="entry name" value="PAS"/>
</dbReference>
<organism evidence="4 5">
    <name type="scientific">Leptospira barantonii</name>
    <dbReference type="NCBI Taxonomy" id="2023184"/>
    <lineage>
        <taxon>Bacteria</taxon>
        <taxon>Pseudomonadati</taxon>
        <taxon>Spirochaetota</taxon>
        <taxon>Spirochaetia</taxon>
        <taxon>Leptospirales</taxon>
        <taxon>Leptospiraceae</taxon>
        <taxon>Leptospira</taxon>
    </lineage>
</organism>
<name>A0ABX4NFG7_9LEPT</name>
<keyword evidence="2" id="KW-1133">Transmembrane helix</keyword>
<dbReference type="PROSITE" id="PS50112">
    <property type="entry name" value="PAS"/>
    <property type="match status" value="1"/>
</dbReference>
<protein>
    <recommendedName>
        <fullName evidence="3">PAS domain-containing protein</fullName>
    </recommendedName>
</protein>
<feature type="transmembrane region" description="Helical" evidence="2">
    <location>
        <begin position="206"/>
        <end position="225"/>
    </location>
</feature>
<sequence length="791" mass="90533">MVLMIRLSRRTIRNCITILLLSCFVFFCKRSVEPFPKAKNGIISIPANLLEQGHILPLEGEWKFEEGFGKTKPLGPIQVPGFWENSEYPNYKGKAFGFATYRLQITGLAPGEYAIKFHEIHNAYRAYVNGRIGLQFGTPSPDAKEEVRKIGKPIVRFSVDEKNPNTEIVLEISNWFEGVGGIRRTPELGTDSFMAGADKTRRSFDFLTFGALLFFGFSSFVFYLLTKEESSSLYLSSVCAILALRILFTEEHYIFEMFPGFPPVLEFRIDVGSLFILASVFLSYIRSLFPNEFKTIPFRIFLAPNLVFFAAFWFLQGDPLETLVESYLLYMIVMIGVVFVVMVLATIHKRTGSFVFLASCFLLLIGALNDTLSRLSILPTPFIVPYTFLLFIAFQSLLISIRYRSLLKFTDTLNQELQIKFRAISASVQEAILVSDISGKILFWNEGAVKIFGWEGEEILNSPLERILPERNRKKHRNGVQRYFSSKRKRGTPKPFEMIGLKKDDTEFSLELSLTDWKIEKDHYIGIIIRDVTQRKNLESQRDNALNVLQSDLHTAEKLQKSMFPNPQSKDWPFFWSVTYLPMGPIGGDIYDIRKTKNGSWRFFIADATGHGTQAALLTMAIKADYDTLKDSDEEPGNILEQLNEKILPMFRTLNSLFTAFVLDWDPKSGKVQYASGGHPEQLILSEKEKIVLPKTGPILGLKNAAKFQTKSFRFENPFRLFLFSDGAFEVFDKSLMQLYGEERFHSYLQQNVYTPIQEILDSHLQILYRFRQSQDLTDDLTLLAVSLGNE</sequence>
<dbReference type="InterPro" id="IPR008979">
    <property type="entry name" value="Galactose-bd-like_sf"/>
</dbReference>
<dbReference type="SUPFAM" id="SSF49785">
    <property type="entry name" value="Galactose-binding domain-like"/>
    <property type="match status" value="1"/>
</dbReference>
<dbReference type="PANTHER" id="PTHR43156">
    <property type="entry name" value="STAGE II SPORULATION PROTEIN E-RELATED"/>
    <property type="match status" value="1"/>
</dbReference>
<feature type="transmembrane region" description="Helical" evidence="2">
    <location>
        <begin position="354"/>
        <end position="377"/>
    </location>
</feature>
<evidence type="ECO:0000259" key="3">
    <source>
        <dbReference type="PROSITE" id="PS50112"/>
    </source>
</evidence>
<evidence type="ECO:0000256" key="1">
    <source>
        <dbReference type="ARBA" id="ARBA00022801"/>
    </source>
</evidence>
<dbReference type="PANTHER" id="PTHR43156:SF2">
    <property type="entry name" value="STAGE II SPORULATION PROTEIN E"/>
    <property type="match status" value="1"/>
</dbReference>
<dbReference type="NCBIfam" id="TIGR00229">
    <property type="entry name" value="sensory_box"/>
    <property type="match status" value="1"/>
</dbReference>
<keyword evidence="1" id="KW-0378">Hydrolase</keyword>
<gene>
    <name evidence="4" type="ORF">CH367_18890</name>
</gene>
<proteinExistence type="predicted"/>
<dbReference type="SUPFAM" id="SSF55785">
    <property type="entry name" value="PYP-like sensor domain (PAS domain)"/>
    <property type="match status" value="1"/>
</dbReference>
<keyword evidence="5" id="KW-1185">Reference proteome</keyword>
<dbReference type="Gene3D" id="3.30.450.20">
    <property type="entry name" value="PAS domain"/>
    <property type="match status" value="1"/>
</dbReference>